<evidence type="ECO:0000256" key="4">
    <source>
        <dbReference type="ARBA" id="ARBA00022692"/>
    </source>
</evidence>
<evidence type="ECO:0000256" key="7">
    <source>
        <dbReference type="ARBA" id="ARBA00023128"/>
    </source>
</evidence>
<evidence type="ECO:0000256" key="9">
    <source>
        <dbReference type="PROSITE-ProRule" id="PRU00282"/>
    </source>
</evidence>
<dbReference type="Proteomes" id="UP001211065">
    <property type="component" value="Unassembled WGS sequence"/>
</dbReference>
<dbReference type="GO" id="GO:0031966">
    <property type="term" value="C:mitochondrial membrane"/>
    <property type="evidence" value="ECO:0007669"/>
    <property type="project" value="UniProtKB-SubCell"/>
</dbReference>
<feature type="repeat" description="Solcar" evidence="9">
    <location>
        <begin position="6"/>
        <end position="108"/>
    </location>
</feature>
<name>A0AAD5U1N3_9FUNG</name>
<evidence type="ECO:0000256" key="10">
    <source>
        <dbReference type="RuleBase" id="RU000488"/>
    </source>
</evidence>
<sequence length="322" mass="36114">MSEVQLTPFQNAVSGSLGALFANTLIFPLDVIKTRIQVQPSKTILAKSKNQHYDEVNHFILKDVFDAFWKIFKEEGLLGLYSGLLAGLTGTVIQNFAYFYAYGLIRGSYAKRVKEISTPMELFLGGLSGASSQLFTLPIGVLTTRQQTSLKHDKKSFIQTVQSIINEDGIRGFWRGLRASLVLCVNPAITYGCFEKLKKTVLNRKGRESPVLGSFEAFVLGAISKTLATIVTYPYIMAKVRLQYKPPSNLSPTEIKKLKYKSAVEVLTKVVKEHGILGWYKGMQTQITKAVFCQAILFMLKEQFNMWTVLLFALASKRKLKN</sequence>
<feature type="repeat" description="Solcar" evidence="9">
    <location>
        <begin position="116"/>
        <end position="200"/>
    </location>
</feature>
<dbReference type="InterPro" id="IPR023395">
    <property type="entry name" value="MCP_dom_sf"/>
</dbReference>
<comment type="caution">
    <text evidence="11">The sequence shown here is derived from an EMBL/GenBank/DDBJ whole genome shotgun (WGS) entry which is preliminary data.</text>
</comment>
<dbReference type="Pfam" id="PF00153">
    <property type="entry name" value="Mito_carr"/>
    <property type="match status" value="3"/>
</dbReference>
<keyword evidence="5" id="KW-0677">Repeat</keyword>
<dbReference type="PANTHER" id="PTHR45939:SF1">
    <property type="entry name" value="MITOCHONDRIAL THIAMINE PYROPHOSPHATE CARRIER 1-RELATED"/>
    <property type="match status" value="1"/>
</dbReference>
<keyword evidence="12" id="KW-1185">Reference proteome</keyword>
<dbReference type="EMBL" id="JADGJW010000663">
    <property type="protein sequence ID" value="KAJ3213941.1"/>
    <property type="molecule type" value="Genomic_DNA"/>
</dbReference>
<evidence type="ECO:0000256" key="5">
    <source>
        <dbReference type="ARBA" id="ARBA00022737"/>
    </source>
</evidence>
<keyword evidence="8 9" id="KW-0472">Membrane</keyword>
<protein>
    <submittedName>
        <fullName evidence="11">ADP/ATP carrier protein</fullName>
    </submittedName>
</protein>
<dbReference type="PROSITE" id="PS50920">
    <property type="entry name" value="SOLCAR"/>
    <property type="match status" value="3"/>
</dbReference>
<comment type="subcellular location">
    <subcellularLocation>
        <location evidence="1">Mitochondrion membrane</location>
        <topology evidence="1">Multi-pass membrane protein</topology>
    </subcellularLocation>
</comment>
<reference evidence="11" key="1">
    <citation type="submission" date="2020-05" db="EMBL/GenBank/DDBJ databases">
        <title>Phylogenomic resolution of chytrid fungi.</title>
        <authorList>
            <person name="Stajich J.E."/>
            <person name="Amses K."/>
            <person name="Simmons R."/>
            <person name="Seto K."/>
            <person name="Myers J."/>
            <person name="Bonds A."/>
            <person name="Quandt C.A."/>
            <person name="Barry K."/>
            <person name="Liu P."/>
            <person name="Grigoriev I."/>
            <person name="Longcore J.E."/>
            <person name="James T.Y."/>
        </authorList>
    </citation>
    <scope>NUCLEOTIDE SEQUENCE</scope>
    <source>
        <strain evidence="11">JEL0476</strain>
    </source>
</reference>
<dbReference type="Gene3D" id="1.50.40.10">
    <property type="entry name" value="Mitochondrial carrier domain"/>
    <property type="match status" value="1"/>
</dbReference>
<dbReference type="PRINTS" id="PR00926">
    <property type="entry name" value="MITOCARRIER"/>
</dbReference>
<proteinExistence type="inferred from homology"/>
<keyword evidence="4 9" id="KW-0812">Transmembrane</keyword>
<dbReference type="InterPro" id="IPR002067">
    <property type="entry name" value="MCP"/>
</dbReference>
<keyword evidence="7" id="KW-0496">Mitochondrion</keyword>
<evidence type="ECO:0000256" key="3">
    <source>
        <dbReference type="ARBA" id="ARBA00022448"/>
    </source>
</evidence>
<evidence type="ECO:0000256" key="2">
    <source>
        <dbReference type="ARBA" id="ARBA00006375"/>
    </source>
</evidence>
<dbReference type="InterPro" id="IPR018108">
    <property type="entry name" value="MCP_transmembrane"/>
</dbReference>
<keyword evidence="3 10" id="KW-0813">Transport</keyword>
<dbReference type="SUPFAM" id="SSF103506">
    <property type="entry name" value="Mitochondrial carrier"/>
    <property type="match status" value="1"/>
</dbReference>
<dbReference type="AlphaFoldDB" id="A0AAD5U1N3"/>
<dbReference type="PANTHER" id="PTHR45939">
    <property type="entry name" value="PEROXISOMAL MEMBRANE PROTEIN PMP34-RELATED"/>
    <property type="match status" value="1"/>
</dbReference>
<evidence type="ECO:0000256" key="6">
    <source>
        <dbReference type="ARBA" id="ARBA00022989"/>
    </source>
</evidence>
<organism evidence="11 12">
    <name type="scientific">Clydaea vesicula</name>
    <dbReference type="NCBI Taxonomy" id="447962"/>
    <lineage>
        <taxon>Eukaryota</taxon>
        <taxon>Fungi</taxon>
        <taxon>Fungi incertae sedis</taxon>
        <taxon>Chytridiomycota</taxon>
        <taxon>Chytridiomycota incertae sedis</taxon>
        <taxon>Chytridiomycetes</taxon>
        <taxon>Lobulomycetales</taxon>
        <taxon>Lobulomycetaceae</taxon>
        <taxon>Clydaea</taxon>
    </lineage>
</organism>
<dbReference type="InterPro" id="IPR052217">
    <property type="entry name" value="Mito/Peroxisomal_Carrier"/>
</dbReference>
<evidence type="ECO:0000313" key="12">
    <source>
        <dbReference type="Proteomes" id="UP001211065"/>
    </source>
</evidence>
<feature type="repeat" description="Solcar" evidence="9">
    <location>
        <begin position="212"/>
        <end position="307"/>
    </location>
</feature>
<evidence type="ECO:0000256" key="1">
    <source>
        <dbReference type="ARBA" id="ARBA00004225"/>
    </source>
</evidence>
<dbReference type="GO" id="GO:0015217">
    <property type="term" value="F:ADP transmembrane transporter activity"/>
    <property type="evidence" value="ECO:0007669"/>
    <property type="project" value="TreeGrafter"/>
</dbReference>
<gene>
    <name evidence="11" type="primary">ANT1</name>
    <name evidence="11" type="ORF">HK099_007108</name>
</gene>
<accession>A0AAD5U1N3</accession>
<evidence type="ECO:0000313" key="11">
    <source>
        <dbReference type="EMBL" id="KAJ3213941.1"/>
    </source>
</evidence>
<keyword evidence="6" id="KW-1133">Transmembrane helix</keyword>
<comment type="similarity">
    <text evidence="2 10">Belongs to the mitochondrial carrier (TC 2.A.29) family.</text>
</comment>
<evidence type="ECO:0000256" key="8">
    <source>
        <dbReference type="ARBA" id="ARBA00023136"/>
    </source>
</evidence>